<keyword evidence="1" id="KW-0479">Metal-binding</keyword>
<dbReference type="Gramene" id="OPUNC09G03410.1">
    <property type="protein sequence ID" value="OPUNC09G03410.1"/>
    <property type="gene ID" value="OPUNC09G03410"/>
</dbReference>
<keyword evidence="5" id="KW-1185">Reference proteome</keyword>
<reference evidence="4" key="1">
    <citation type="submission" date="2015-04" db="UniProtKB">
        <authorList>
            <consortium name="EnsemblPlants"/>
        </authorList>
    </citation>
    <scope>IDENTIFICATION</scope>
</reference>
<dbReference type="HOGENOM" id="CLU_081981_0_0_1"/>
<evidence type="ECO:0000313" key="5">
    <source>
        <dbReference type="Proteomes" id="UP000026962"/>
    </source>
</evidence>
<dbReference type="SMART" id="SM00343">
    <property type="entry name" value="ZnF_C2HC"/>
    <property type="match status" value="5"/>
</dbReference>
<dbReference type="InterPro" id="IPR051714">
    <property type="entry name" value="Znf_CCHC_NABP"/>
</dbReference>
<reference evidence="4" key="2">
    <citation type="submission" date="2018-05" db="EMBL/GenBank/DDBJ databases">
        <title>OpunRS2 (Oryza punctata Reference Sequence Version 2).</title>
        <authorList>
            <person name="Zhang J."/>
            <person name="Kudrna D."/>
            <person name="Lee S."/>
            <person name="Talag J."/>
            <person name="Welchert J."/>
            <person name="Wing R.A."/>
        </authorList>
    </citation>
    <scope>NUCLEOTIDE SEQUENCE [LARGE SCALE GENOMIC DNA]</scope>
</reference>
<proteinExistence type="predicted"/>
<dbReference type="PANTHER" id="PTHR23002">
    <property type="entry name" value="ZINC FINGER CCHC DOMAIN CONTAINING PROTEIN"/>
    <property type="match status" value="1"/>
</dbReference>
<dbReference type="InterPro" id="IPR001878">
    <property type="entry name" value="Znf_CCHC"/>
</dbReference>
<protein>
    <recommendedName>
        <fullName evidence="3">CCHC-type domain-containing protein</fullName>
    </recommendedName>
</protein>
<feature type="region of interest" description="Disordered" evidence="2">
    <location>
        <begin position="277"/>
        <end position="296"/>
    </location>
</feature>
<accession>A0A0E0LZB5</accession>
<dbReference type="PROSITE" id="PS50158">
    <property type="entry name" value="ZF_CCHC"/>
    <property type="match status" value="1"/>
</dbReference>
<keyword evidence="1" id="KW-0863">Zinc-finger</keyword>
<name>A0A0E0LZB5_ORYPU</name>
<dbReference type="EnsemblPlants" id="OPUNC09G03410.1">
    <property type="protein sequence ID" value="OPUNC09G03410.1"/>
    <property type="gene ID" value="OPUNC09G03410"/>
</dbReference>
<evidence type="ECO:0000259" key="3">
    <source>
        <dbReference type="PROSITE" id="PS50158"/>
    </source>
</evidence>
<dbReference type="SUPFAM" id="SSF57756">
    <property type="entry name" value="Retrovirus zinc finger-like domains"/>
    <property type="match status" value="2"/>
</dbReference>
<dbReference type="AlphaFoldDB" id="A0A0E0LZB5"/>
<dbReference type="GO" id="GO:0003676">
    <property type="term" value="F:nucleic acid binding"/>
    <property type="evidence" value="ECO:0007669"/>
    <property type="project" value="InterPro"/>
</dbReference>
<sequence length="296" mass="32932">MDDGRTMTITGSEFTLEDAARIPKRLRGSTFRGAHQLTEHLKRYGPPKPGCDEPEEMLSDDEEDDDEILASFGEKERELKICTNCGEVGHIASRCTQTCFCGEDTHLPDECPIWKVTCFLCEGTDHVPKDCQLNMVLAKVREDQRTTRQPIRQPMAVSNNSTAPDLQPSPTPIEVISGSRRTANKVHDSPLTPVLVLSAQAQENKHYDQPKGYCCNCLELGHHIGKCPFPRPKKFHCCLNCGEADHLLEGCPKPKRKHPQVICTICSTLMPLVTSAPTESGLSQPKNTRKTSVNNR</sequence>
<dbReference type="STRING" id="4537.A0A0E0LZB5"/>
<dbReference type="OMA" id="CNCLELG"/>
<organism evidence="4">
    <name type="scientific">Oryza punctata</name>
    <name type="common">Red rice</name>
    <dbReference type="NCBI Taxonomy" id="4537"/>
    <lineage>
        <taxon>Eukaryota</taxon>
        <taxon>Viridiplantae</taxon>
        <taxon>Streptophyta</taxon>
        <taxon>Embryophyta</taxon>
        <taxon>Tracheophyta</taxon>
        <taxon>Spermatophyta</taxon>
        <taxon>Magnoliopsida</taxon>
        <taxon>Liliopsida</taxon>
        <taxon>Poales</taxon>
        <taxon>Poaceae</taxon>
        <taxon>BOP clade</taxon>
        <taxon>Oryzoideae</taxon>
        <taxon>Oryzeae</taxon>
        <taxon>Oryzinae</taxon>
        <taxon>Oryza</taxon>
    </lineage>
</organism>
<dbReference type="Proteomes" id="UP000026962">
    <property type="component" value="Chromosome 9"/>
</dbReference>
<dbReference type="InterPro" id="IPR036875">
    <property type="entry name" value="Znf_CCHC_sf"/>
</dbReference>
<dbReference type="Gene3D" id="4.10.60.10">
    <property type="entry name" value="Zinc finger, CCHC-type"/>
    <property type="match status" value="1"/>
</dbReference>
<dbReference type="Pfam" id="PF00098">
    <property type="entry name" value="zf-CCHC"/>
    <property type="match status" value="1"/>
</dbReference>
<feature type="domain" description="CCHC-type" evidence="3">
    <location>
        <begin position="82"/>
        <end position="97"/>
    </location>
</feature>
<evidence type="ECO:0000313" key="4">
    <source>
        <dbReference type="EnsemblPlants" id="OPUNC09G03410.1"/>
    </source>
</evidence>
<feature type="region of interest" description="Disordered" evidence="2">
    <location>
        <begin position="37"/>
        <end position="64"/>
    </location>
</feature>
<evidence type="ECO:0000256" key="1">
    <source>
        <dbReference type="PROSITE-ProRule" id="PRU00047"/>
    </source>
</evidence>
<keyword evidence="1" id="KW-0862">Zinc</keyword>
<evidence type="ECO:0000256" key="2">
    <source>
        <dbReference type="SAM" id="MobiDB-lite"/>
    </source>
</evidence>
<dbReference type="GO" id="GO:0008270">
    <property type="term" value="F:zinc ion binding"/>
    <property type="evidence" value="ECO:0007669"/>
    <property type="project" value="UniProtKB-KW"/>
</dbReference>
<feature type="compositionally biased region" description="Acidic residues" evidence="2">
    <location>
        <begin position="52"/>
        <end position="64"/>
    </location>
</feature>